<evidence type="ECO:0000313" key="2">
    <source>
        <dbReference type="EMBL" id="VVJ21184.1"/>
    </source>
</evidence>
<protein>
    <submittedName>
        <fullName evidence="2">Uncharacterized protein</fullName>
    </submittedName>
</protein>
<dbReference type="RefSeq" id="WP_155546171.1">
    <property type="nucleotide sequence ID" value="NZ_CABVGP010000002.1"/>
</dbReference>
<evidence type="ECO:0000313" key="3">
    <source>
        <dbReference type="Proteomes" id="UP000399805"/>
    </source>
</evidence>
<dbReference type="AlphaFoldDB" id="A0A6I8LT94"/>
<organism evidence="2 3">
    <name type="scientific">Amycolatopsis camponoti</name>
    <dbReference type="NCBI Taxonomy" id="2606593"/>
    <lineage>
        <taxon>Bacteria</taxon>
        <taxon>Bacillati</taxon>
        <taxon>Actinomycetota</taxon>
        <taxon>Actinomycetes</taxon>
        <taxon>Pseudonocardiales</taxon>
        <taxon>Pseudonocardiaceae</taxon>
        <taxon>Amycolatopsis</taxon>
    </lineage>
</organism>
<gene>
    <name evidence="2" type="ORF">AA23TX_06205</name>
</gene>
<evidence type="ECO:0000256" key="1">
    <source>
        <dbReference type="SAM" id="Phobius"/>
    </source>
</evidence>
<dbReference type="Proteomes" id="UP000399805">
    <property type="component" value="Unassembled WGS sequence"/>
</dbReference>
<keyword evidence="1" id="KW-1133">Transmembrane helix</keyword>
<dbReference type="EMBL" id="CABVGP010000002">
    <property type="protein sequence ID" value="VVJ21184.1"/>
    <property type="molecule type" value="Genomic_DNA"/>
</dbReference>
<keyword evidence="1" id="KW-0472">Membrane</keyword>
<accession>A0A6I8LT94</accession>
<proteinExistence type="predicted"/>
<feature type="transmembrane region" description="Helical" evidence="1">
    <location>
        <begin position="6"/>
        <end position="24"/>
    </location>
</feature>
<sequence>MGTALVGVAGALLGVLVGGFLQLLQASRARRWQRDDALGKLKQAAYAEYLRSISASYGQAMAGERSRTEDARLHAATAEIEVLAGREVAGPARDLATTVIETHSKIASGEGVEGTAVTAVDRQRLEVVALFKADLGITAQQALRR</sequence>
<reference evidence="2 3" key="1">
    <citation type="submission" date="2019-09" db="EMBL/GenBank/DDBJ databases">
        <authorList>
            <person name="Leyn A S."/>
        </authorList>
    </citation>
    <scope>NUCLEOTIDE SEQUENCE [LARGE SCALE GENOMIC DNA]</scope>
    <source>
        <strain evidence="2">AA231_1</strain>
    </source>
</reference>
<keyword evidence="1" id="KW-0812">Transmembrane</keyword>
<keyword evidence="3" id="KW-1185">Reference proteome</keyword>
<name>A0A6I8LT94_9PSEU</name>